<evidence type="ECO:0000256" key="5">
    <source>
        <dbReference type="ARBA" id="ARBA00022692"/>
    </source>
</evidence>
<name>A0A0G0TDG9_9BACT</name>
<feature type="transmembrane region" description="Helical" evidence="8">
    <location>
        <begin position="86"/>
        <end position="107"/>
    </location>
</feature>
<accession>A0A0G0TDG9</accession>
<evidence type="ECO:0000259" key="9">
    <source>
        <dbReference type="Pfam" id="PF13231"/>
    </source>
</evidence>
<dbReference type="PANTHER" id="PTHR33908:SF11">
    <property type="entry name" value="MEMBRANE PROTEIN"/>
    <property type="match status" value="1"/>
</dbReference>
<dbReference type="Proteomes" id="UP000034664">
    <property type="component" value="Unassembled WGS sequence"/>
</dbReference>
<gene>
    <name evidence="10" type="ORF">UU14_C0001G0003</name>
</gene>
<feature type="transmembrane region" description="Helical" evidence="8">
    <location>
        <begin position="348"/>
        <end position="370"/>
    </location>
</feature>
<evidence type="ECO:0000256" key="8">
    <source>
        <dbReference type="SAM" id="Phobius"/>
    </source>
</evidence>
<keyword evidence="5 8" id="KW-0812">Transmembrane</keyword>
<evidence type="ECO:0000256" key="7">
    <source>
        <dbReference type="ARBA" id="ARBA00023136"/>
    </source>
</evidence>
<feature type="domain" description="Glycosyltransferase RgtA/B/C/D-like" evidence="9">
    <location>
        <begin position="68"/>
        <end position="222"/>
    </location>
</feature>
<keyword evidence="3" id="KW-0328">Glycosyltransferase</keyword>
<comment type="subcellular location">
    <subcellularLocation>
        <location evidence="1">Cell membrane</location>
        <topology evidence="1">Multi-pass membrane protein</topology>
    </subcellularLocation>
</comment>
<evidence type="ECO:0000313" key="10">
    <source>
        <dbReference type="EMBL" id="KKR72861.1"/>
    </source>
</evidence>
<feature type="transmembrane region" description="Helical" evidence="8">
    <location>
        <begin position="136"/>
        <end position="154"/>
    </location>
</feature>
<dbReference type="Pfam" id="PF13231">
    <property type="entry name" value="PMT_2"/>
    <property type="match status" value="1"/>
</dbReference>
<dbReference type="EMBL" id="LBZM01000001">
    <property type="protein sequence ID" value="KKR72861.1"/>
    <property type="molecule type" value="Genomic_DNA"/>
</dbReference>
<evidence type="ECO:0000256" key="6">
    <source>
        <dbReference type="ARBA" id="ARBA00022989"/>
    </source>
</evidence>
<keyword evidence="7 8" id="KW-0472">Membrane</keyword>
<feature type="transmembrane region" description="Helical" evidence="8">
    <location>
        <begin position="175"/>
        <end position="195"/>
    </location>
</feature>
<dbReference type="PANTHER" id="PTHR33908">
    <property type="entry name" value="MANNOSYLTRANSFERASE YKCB-RELATED"/>
    <property type="match status" value="1"/>
</dbReference>
<evidence type="ECO:0000256" key="2">
    <source>
        <dbReference type="ARBA" id="ARBA00022475"/>
    </source>
</evidence>
<evidence type="ECO:0000256" key="4">
    <source>
        <dbReference type="ARBA" id="ARBA00022679"/>
    </source>
</evidence>
<dbReference type="AlphaFoldDB" id="A0A0G0TDG9"/>
<proteinExistence type="predicted"/>
<evidence type="ECO:0000256" key="1">
    <source>
        <dbReference type="ARBA" id="ARBA00004651"/>
    </source>
</evidence>
<keyword evidence="2" id="KW-1003">Cell membrane</keyword>
<comment type="caution">
    <text evidence="10">The sequence shown here is derived from an EMBL/GenBank/DDBJ whole genome shotgun (WGS) entry which is preliminary data.</text>
</comment>
<dbReference type="GO" id="GO:0009103">
    <property type="term" value="P:lipopolysaccharide biosynthetic process"/>
    <property type="evidence" value="ECO:0007669"/>
    <property type="project" value="UniProtKB-ARBA"/>
</dbReference>
<protein>
    <recommendedName>
        <fullName evidence="9">Glycosyltransferase RgtA/B/C/D-like domain-containing protein</fullName>
    </recommendedName>
</protein>
<dbReference type="InterPro" id="IPR038731">
    <property type="entry name" value="RgtA/B/C-like"/>
</dbReference>
<keyword evidence="6 8" id="KW-1133">Transmembrane helix</keyword>
<sequence>MKPTYFLIIVILLSALLRFINLSTMPPSLSWDEVSFGYNAWSILKTGKDEYGTPYPFLFRAFDEYKQPGLVYLTVVSEAIFGLNEFAVRFPVAISGVGIVIYLYLIGKKLVHEKFGILFAFLGAINPWLINFSRQGFESTVSLFFVTVGIYYLLNFKQRGRNFLISASLIAISTYFYHATRIITPIILAAFAFAYRKELLKQKKEVFQGFIIGLIVLIPLFIFAFSNQGLSRLNQVLLTDDVVYIQKQERYAQKILENNNAWWARIVYNRRRAFAETATINYFRNIHPVHVFQSGTISAGLLYQWELPFFLFGLYYLIKEKKKWKWIVLTWLIIHPLAGAFTKDQPNVLRTLIGAPPMIMTSALGVWWIYHVLTNYRLKLVFAGVLALVIVYFSYQFLYNYFVTAPETRAVDFGDGHKQLAAYLQSEQENYDMIWVTGDYWRPYIHLLFHLSVDPEFYQQSGTRDGFGKFRFGNADWDTEGIDLQKVSLDELIKPDSKTLFVLSPKEYQHHVSTGQTFTTTTTINGLYARYVFYAVTL</sequence>
<evidence type="ECO:0000313" key="11">
    <source>
        <dbReference type="Proteomes" id="UP000034664"/>
    </source>
</evidence>
<feature type="transmembrane region" description="Helical" evidence="8">
    <location>
        <begin position="324"/>
        <end position="341"/>
    </location>
</feature>
<keyword evidence="4" id="KW-0808">Transferase</keyword>
<feature type="transmembrane region" description="Helical" evidence="8">
    <location>
        <begin position="207"/>
        <end position="225"/>
    </location>
</feature>
<evidence type="ECO:0000256" key="3">
    <source>
        <dbReference type="ARBA" id="ARBA00022676"/>
    </source>
</evidence>
<dbReference type="InterPro" id="IPR050297">
    <property type="entry name" value="LipidA_mod_glycosyltrf_83"/>
</dbReference>
<reference evidence="10 11" key="1">
    <citation type="journal article" date="2015" name="Nature">
        <title>rRNA introns, odd ribosomes, and small enigmatic genomes across a large radiation of phyla.</title>
        <authorList>
            <person name="Brown C.T."/>
            <person name="Hug L.A."/>
            <person name="Thomas B.C."/>
            <person name="Sharon I."/>
            <person name="Castelle C.J."/>
            <person name="Singh A."/>
            <person name="Wilkins M.J."/>
            <person name="Williams K.H."/>
            <person name="Banfield J.F."/>
        </authorList>
    </citation>
    <scope>NUCLEOTIDE SEQUENCE [LARGE SCALE GENOMIC DNA]</scope>
</reference>
<dbReference type="GO" id="GO:0005886">
    <property type="term" value="C:plasma membrane"/>
    <property type="evidence" value="ECO:0007669"/>
    <property type="project" value="UniProtKB-SubCell"/>
</dbReference>
<feature type="transmembrane region" description="Helical" evidence="8">
    <location>
        <begin position="376"/>
        <end position="395"/>
    </location>
</feature>
<dbReference type="GO" id="GO:0016763">
    <property type="term" value="F:pentosyltransferase activity"/>
    <property type="evidence" value="ECO:0007669"/>
    <property type="project" value="TreeGrafter"/>
</dbReference>
<organism evidence="10 11">
    <name type="scientific">Candidatus Roizmanbacteria bacterium GW2011_GWB1_40_7</name>
    <dbReference type="NCBI Taxonomy" id="1618482"/>
    <lineage>
        <taxon>Bacteria</taxon>
        <taxon>Candidatus Roizmaniibacteriota</taxon>
    </lineage>
</organism>
<feature type="transmembrane region" description="Helical" evidence="8">
    <location>
        <begin position="114"/>
        <end position="130"/>
    </location>
</feature>